<dbReference type="Proteomes" id="UP000691718">
    <property type="component" value="Unassembled WGS sequence"/>
</dbReference>
<reference evidence="2" key="1">
    <citation type="submission" date="2021-04" db="EMBL/GenBank/DDBJ databases">
        <authorList>
            <person name="Tunstrom K."/>
        </authorList>
    </citation>
    <scope>NUCLEOTIDE SEQUENCE</scope>
</reference>
<feature type="signal peptide" evidence="1">
    <location>
        <begin position="1"/>
        <end position="18"/>
    </location>
</feature>
<organism evidence="2 3">
    <name type="scientific">Parnassius apollo</name>
    <name type="common">Apollo butterfly</name>
    <name type="synonym">Papilio apollo</name>
    <dbReference type="NCBI Taxonomy" id="110799"/>
    <lineage>
        <taxon>Eukaryota</taxon>
        <taxon>Metazoa</taxon>
        <taxon>Ecdysozoa</taxon>
        <taxon>Arthropoda</taxon>
        <taxon>Hexapoda</taxon>
        <taxon>Insecta</taxon>
        <taxon>Pterygota</taxon>
        <taxon>Neoptera</taxon>
        <taxon>Endopterygota</taxon>
        <taxon>Lepidoptera</taxon>
        <taxon>Glossata</taxon>
        <taxon>Ditrysia</taxon>
        <taxon>Papilionoidea</taxon>
        <taxon>Papilionidae</taxon>
        <taxon>Parnassiinae</taxon>
        <taxon>Parnassini</taxon>
        <taxon>Parnassius</taxon>
        <taxon>Parnassius</taxon>
    </lineage>
</organism>
<evidence type="ECO:0000313" key="2">
    <source>
        <dbReference type="EMBL" id="CAG4984294.1"/>
    </source>
</evidence>
<sequence length="102" mass="10486">MFLLSLLLGKLKLMSIKGVPRLTNILAISLVIISGHKPGSDGITSKLALLKPISKVSLAAGISVADITELLTPAELPEVDSSSAVDEDGIIASSGSAFSSRE</sequence>
<accession>A0A8S3WW19</accession>
<protein>
    <submittedName>
        <fullName evidence="2">(apollo) hypothetical protein</fullName>
    </submittedName>
</protein>
<keyword evidence="3" id="KW-1185">Reference proteome</keyword>
<feature type="chain" id="PRO_5035854915" evidence="1">
    <location>
        <begin position="19"/>
        <end position="102"/>
    </location>
</feature>
<dbReference type="EMBL" id="CAJQZP010000774">
    <property type="protein sequence ID" value="CAG4984294.1"/>
    <property type="molecule type" value="Genomic_DNA"/>
</dbReference>
<gene>
    <name evidence="2" type="ORF">PAPOLLO_LOCUS10825</name>
</gene>
<comment type="caution">
    <text evidence="2">The sequence shown here is derived from an EMBL/GenBank/DDBJ whole genome shotgun (WGS) entry which is preliminary data.</text>
</comment>
<dbReference type="AlphaFoldDB" id="A0A8S3WW19"/>
<evidence type="ECO:0000313" key="3">
    <source>
        <dbReference type="Proteomes" id="UP000691718"/>
    </source>
</evidence>
<keyword evidence="1" id="KW-0732">Signal</keyword>
<proteinExistence type="predicted"/>
<evidence type="ECO:0000256" key="1">
    <source>
        <dbReference type="SAM" id="SignalP"/>
    </source>
</evidence>
<name>A0A8S3WW19_PARAO</name>